<proteinExistence type="predicted"/>
<dbReference type="AlphaFoldDB" id="A0A0E9U6G8"/>
<sequence length="27" mass="3108">MLSKQIFIGNSISWYHNGQNLTLISQN</sequence>
<name>A0A0E9U6G8_ANGAN</name>
<accession>A0A0E9U6G8</accession>
<dbReference type="EMBL" id="GBXM01047847">
    <property type="protein sequence ID" value="JAH60730.1"/>
    <property type="molecule type" value="Transcribed_RNA"/>
</dbReference>
<reference evidence="1" key="1">
    <citation type="submission" date="2014-11" db="EMBL/GenBank/DDBJ databases">
        <authorList>
            <person name="Amaro Gonzalez C."/>
        </authorList>
    </citation>
    <scope>NUCLEOTIDE SEQUENCE</scope>
</reference>
<protein>
    <submittedName>
        <fullName evidence="1">Uncharacterized protein</fullName>
    </submittedName>
</protein>
<reference evidence="1" key="2">
    <citation type="journal article" date="2015" name="Fish Shellfish Immunol.">
        <title>Early steps in the European eel (Anguilla anguilla)-Vibrio vulnificus interaction in the gills: Role of the RtxA13 toxin.</title>
        <authorList>
            <person name="Callol A."/>
            <person name="Pajuelo D."/>
            <person name="Ebbesson L."/>
            <person name="Teles M."/>
            <person name="MacKenzie S."/>
            <person name="Amaro C."/>
        </authorList>
    </citation>
    <scope>NUCLEOTIDE SEQUENCE</scope>
</reference>
<organism evidence="1">
    <name type="scientific">Anguilla anguilla</name>
    <name type="common">European freshwater eel</name>
    <name type="synonym">Muraena anguilla</name>
    <dbReference type="NCBI Taxonomy" id="7936"/>
    <lineage>
        <taxon>Eukaryota</taxon>
        <taxon>Metazoa</taxon>
        <taxon>Chordata</taxon>
        <taxon>Craniata</taxon>
        <taxon>Vertebrata</taxon>
        <taxon>Euteleostomi</taxon>
        <taxon>Actinopterygii</taxon>
        <taxon>Neopterygii</taxon>
        <taxon>Teleostei</taxon>
        <taxon>Anguilliformes</taxon>
        <taxon>Anguillidae</taxon>
        <taxon>Anguilla</taxon>
    </lineage>
</organism>
<evidence type="ECO:0000313" key="1">
    <source>
        <dbReference type="EMBL" id="JAH60730.1"/>
    </source>
</evidence>